<organism evidence="2 3">
    <name type="scientific">Heminiphilus faecis</name>
    <dbReference type="NCBI Taxonomy" id="2601703"/>
    <lineage>
        <taxon>Bacteria</taxon>
        <taxon>Pseudomonadati</taxon>
        <taxon>Bacteroidota</taxon>
        <taxon>Bacteroidia</taxon>
        <taxon>Bacteroidales</taxon>
        <taxon>Muribaculaceae</taxon>
        <taxon>Heminiphilus</taxon>
    </lineage>
</organism>
<reference evidence="2 3" key="1">
    <citation type="submission" date="2024-03" db="EMBL/GenBank/DDBJ databases">
        <title>Mouse gut bacterial collection (mGBC) of GemPharmatech.</title>
        <authorList>
            <person name="He Y."/>
            <person name="Dong L."/>
            <person name="Wu D."/>
            <person name="Gao X."/>
            <person name="Lin Z."/>
        </authorList>
    </citation>
    <scope>NUCLEOTIDE SEQUENCE [LARGE SCALE GENOMIC DNA]</scope>
    <source>
        <strain evidence="2 3">54-13</strain>
    </source>
</reference>
<dbReference type="EMBL" id="JBCLPP010000002">
    <property type="protein sequence ID" value="MEY8244236.1"/>
    <property type="molecule type" value="Genomic_DNA"/>
</dbReference>
<name>A0ABV4CU74_9BACT</name>
<dbReference type="Gene3D" id="3.30.1360.200">
    <property type="match status" value="1"/>
</dbReference>
<protein>
    <recommendedName>
        <fullName evidence="1">SecDF P1 head subdomain domain-containing protein</fullName>
    </recommendedName>
</protein>
<dbReference type="InterPro" id="IPR054384">
    <property type="entry name" value="SecDF_P1_head"/>
</dbReference>
<keyword evidence="3" id="KW-1185">Reference proteome</keyword>
<accession>A0ABV4CU74</accession>
<evidence type="ECO:0000259" key="1">
    <source>
        <dbReference type="Pfam" id="PF22599"/>
    </source>
</evidence>
<dbReference type="Proteomes" id="UP001565200">
    <property type="component" value="Unassembled WGS sequence"/>
</dbReference>
<gene>
    <name evidence="2" type="ORF">AAK873_01235</name>
</gene>
<evidence type="ECO:0000313" key="3">
    <source>
        <dbReference type="Proteomes" id="UP001565200"/>
    </source>
</evidence>
<dbReference type="RefSeq" id="WP_147438749.1">
    <property type="nucleotide sequence ID" value="NZ_JBCLPP010000002.1"/>
</dbReference>
<sequence>MKTFTRYIAIALALTSLSGYCSEKVNVSIYSVCSNEYVCDSLGVDFEICDIAPGDTAIVSEKINEIAFPENISWTWEPRIDSISTYNALFYFVQPLLTERVAINTITAEPYWGEDVVNISFSFHDASIFEKLTRDNIGKRLAVAIDGAIYNSPRVNCPIESGRCMVTTRVCNIPRSLTGLYKK</sequence>
<proteinExistence type="predicted"/>
<dbReference type="Pfam" id="PF22599">
    <property type="entry name" value="SecDF_P1_head"/>
    <property type="match status" value="1"/>
</dbReference>
<evidence type="ECO:0000313" key="2">
    <source>
        <dbReference type="EMBL" id="MEY8244236.1"/>
    </source>
</evidence>
<feature type="domain" description="SecDF P1 head subdomain" evidence="1">
    <location>
        <begin position="107"/>
        <end position="167"/>
    </location>
</feature>
<comment type="caution">
    <text evidence="2">The sequence shown here is derived from an EMBL/GenBank/DDBJ whole genome shotgun (WGS) entry which is preliminary data.</text>
</comment>